<reference evidence="11 12" key="2">
    <citation type="submission" date="2019-05" db="EMBL/GenBank/DDBJ databases">
        <title>Genome evolution of the obligate endosymbiont Buchnera aphidicola.</title>
        <authorList>
            <person name="Moran N.A."/>
        </authorList>
    </citation>
    <scope>NUCLEOTIDE SEQUENCE [LARGE SCALE GENOMIC DNA]</scope>
    <source>
        <strain evidence="11 12">Mga</strain>
    </source>
</reference>
<dbReference type="GO" id="GO:0005886">
    <property type="term" value="C:plasma membrane"/>
    <property type="evidence" value="ECO:0007669"/>
    <property type="project" value="UniProtKB-SubCell"/>
</dbReference>
<evidence type="ECO:0000256" key="6">
    <source>
        <dbReference type="ARBA" id="ARBA00023186"/>
    </source>
</evidence>
<dbReference type="SUPFAM" id="SSF48452">
    <property type="entry name" value="TPR-like"/>
    <property type="match status" value="1"/>
</dbReference>
<evidence type="ECO:0000256" key="5">
    <source>
        <dbReference type="ARBA" id="ARBA00023136"/>
    </source>
</evidence>
<accession>A0A4D6Y0E3</accession>
<keyword evidence="2" id="KW-1003">Cell membrane</keyword>
<dbReference type="PANTHER" id="PTHR38035:SF1">
    <property type="entry name" value="ANCILLARY SECYEG TRANSLOCON SUBUNIT"/>
    <property type="match status" value="1"/>
</dbReference>
<evidence type="ECO:0000313" key="12">
    <source>
        <dbReference type="Proteomes" id="UP000298716"/>
    </source>
</evidence>
<dbReference type="InterPro" id="IPR018704">
    <property type="entry name" value="SecYEG/CpoB_TPR"/>
</dbReference>
<sequence length="193" mass="22967">MFNMSKIKIIFLILFFLIIGFILFYWKYPFVINEKNSEFLKYEKITKKINKKNPKSLDEVENFILKNQNVYGTLTALSLAKKYVLYKNFDKAYIQLKNSLKYTKEENLKNILKLNMAKIQIQKNKNKEAINILKTIHNHNWDNITENIKGDIFAIENNKKQALECWKKSFLIEDSNASKEIINMKINELKKSK</sequence>
<dbReference type="Pfam" id="PF09976">
    <property type="entry name" value="TPR_21"/>
    <property type="match status" value="1"/>
</dbReference>
<evidence type="ECO:0000256" key="8">
    <source>
        <dbReference type="ARBA" id="ARBA00024235"/>
    </source>
</evidence>
<evidence type="ECO:0000256" key="7">
    <source>
        <dbReference type="ARBA" id="ARBA00024197"/>
    </source>
</evidence>
<keyword evidence="4 9" id="KW-1133">Transmembrane helix</keyword>
<reference evidence="11 12" key="1">
    <citation type="submission" date="2018-12" db="EMBL/GenBank/DDBJ databases">
        <authorList>
            <person name="Chong R.A."/>
        </authorList>
    </citation>
    <scope>NUCLEOTIDE SEQUENCE [LARGE SCALE GENOMIC DNA]</scope>
    <source>
        <strain evidence="11 12">Mga</strain>
    </source>
</reference>
<dbReference type="EMBL" id="CP034867">
    <property type="protein sequence ID" value="QCI23026.1"/>
    <property type="molecule type" value="Genomic_DNA"/>
</dbReference>
<dbReference type="AlphaFoldDB" id="A0A4D6Y0E3"/>
<dbReference type="GO" id="GO:0044877">
    <property type="term" value="F:protein-containing complex binding"/>
    <property type="evidence" value="ECO:0007669"/>
    <property type="project" value="InterPro"/>
</dbReference>
<organism evidence="11 12">
    <name type="scientific">Buchnera aphidicola</name>
    <name type="common">Macrosiphum gaurae</name>
    <dbReference type="NCBI Taxonomy" id="2315801"/>
    <lineage>
        <taxon>Bacteria</taxon>
        <taxon>Pseudomonadati</taxon>
        <taxon>Pseudomonadota</taxon>
        <taxon>Gammaproteobacteria</taxon>
        <taxon>Enterobacterales</taxon>
        <taxon>Erwiniaceae</taxon>
        <taxon>Buchnera</taxon>
    </lineage>
</organism>
<comment type="subcellular location">
    <subcellularLocation>
        <location evidence="1">Cell membrane</location>
        <topology evidence="1">Single-pass type II membrane protein</topology>
    </subcellularLocation>
</comment>
<protein>
    <recommendedName>
        <fullName evidence="8">Ancillary SecYEG translocon subunit</fullName>
    </recommendedName>
</protein>
<evidence type="ECO:0000256" key="2">
    <source>
        <dbReference type="ARBA" id="ARBA00022475"/>
    </source>
</evidence>
<keyword evidence="6" id="KW-0143">Chaperone</keyword>
<gene>
    <name evidence="11" type="ORF">D9V72_03100</name>
</gene>
<keyword evidence="3 9" id="KW-0812">Transmembrane</keyword>
<dbReference type="InterPro" id="IPR026039">
    <property type="entry name" value="YfgM"/>
</dbReference>
<feature type="domain" description="Ancillary SecYEG translocon subunit/Cell division coordinator CpoB TPR" evidence="10">
    <location>
        <begin position="21"/>
        <end position="190"/>
    </location>
</feature>
<evidence type="ECO:0000256" key="9">
    <source>
        <dbReference type="SAM" id="Phobius"/>
    </source>
</evidence>
<evidence type="ECO:0000256" key="4">
    <source>
        <dbReference type="ARBA" id="ARBA00022989"/>
    </source>
</evidence>
<dbReference type="PANTHER" id="PTHR38035">
    <property type="entry name" value="UPF0070 PROTEIN YFGM"/>
    <property type="match status" value="1"/>
</dbReference>
<keyword evidence="5 9" id="KW-0472">Membrane</keyword>
<feature type="transmembrane region" description="Helical" evidence="9">
    <location>
        <begin position="7"/>
        <end position="26"/>
    </location>
</feature>
<evidence type="ECO:0000256" key="3">
    <source>
        <dbReference type="ARBA" id="ARBA00022692"/>
    </source>
</evidence>
<dbReference type="OrthoDB" id="9789675at2"/>
<name>A0A4D6Y0E3_9GAMM</name>
<proteinExistence type="inferred from homology"/>
<dbReference type="InterPro" id="IPR011990">
    <property type="entry name" value="TPR-like_helical_dom_sf"/>
</dbReference>
<evidence type="ECO:0000256" key="1">
    <source>
        <dbReference type="ARBA" id="ARBA00004401"/>
    </source>
</evidence>
<dbReference type="Proteomes" id="UP000298716">
    <property type="component" value="Chromosome"/>
</dbReference>
<dbReference type="RefSeq" id="WP_158355409.1">
    <property type="nucleotide sequence ID" value="NZ_CP034867.1"/>
</dbReference>
<evidence type="ECO:0000259" key="10">
    <source>
        <dbReference type="Pfam" id="PF09976"/>
    </source>
</evidence>
<evidence type="ECO:0000313" key="11">
    <source>
        <dbReference type="EMBL" id="QCI23026.1"/>
    </source>
</evidence>
<comment type="similarity">
    <text evidence="7">Belongs to the YfgM family.</text>
</comment>